<dbReference type="InterPro" id="IPR011006">
    <property type="entry name" value="CheY-like_superfamily"/>
</dbReference>
<dbReference type="EMBL" id="QSEE01000012">
    <property type="protein sequence ID" value="RGZ47754.1"/>
    <property type="molecule type" value="Genomic_DNA"/>
</dbReference>
<evidence type="ECO:0000313" key="1">
    <source>
        <dbReference type="EMBL" id="RGZ47754.1"/>
    </source>
</evidence>
<reference evidence="1 2" key="1">
    <citation type="submission" date="2018-08" db="EMBL/GenBank/DDBJ databases">
        <title>A genome reference for cultivated species of the human gut microbiota.</title>
        <authorList>
            <person name="Zou Y."/>
            <person name="Xue W."/>
            <person name="Luo G."/>
        </authorList>
    </citation>
    <scope>NUCLEOTIDE SEQUENCE [LARGE SCALE GENOMIC DNA]</scope>
    <source>
        <strain evidence="1 2">AM50-4</strain>
    </source>
</reference>
<protein>
    <submittedName>
        <fullName evidence="1">DNA-binding response regulator</fullName>
    </submittedName>
</protein>
<keyword evidence="1" id="KW-0238">DNA-binding</keyword>
<dbReference type="Gene3D" id="3.40.50.2300">
    <property type="match status" value="1"/>
</dbReference>
<dbReference type="GO" id="GO:0003677">
    <property type="term" value="F:DNA binding"/>
    <property type="evidence" value="ECO:0007669"/>
    <property type="project" value="UniProtKB-KW"/>
</dbReference>
<proteinExistence type="predicted"/>
<evidence type="ECO:0000313" key="2">
    <source>
        <dbReference type="Proteomes" id="UP000283684"/>
    </source>
</evidence>
<dbReference type="AlphaFoldDB" id="A0A413NGS5"/>
<dbReference type="SUPFAM" id="SSF52172">
    <property type="entry name" value="CheY-like"/>
    <property type="match status" value="1"/>
</dbReference>
<gene>
    <name evidence="1" type="ORF">DW988_12575</name>
</gene>
<sequence>MKKILLVEDYEEKASNILAFLKQEFSNYKVIQCTSYNSAQEEIFEHGSDYSLILLDMSMSTYDLSTDASGGLPEPSAGQYILEGMFLRQIMTPVIVVTMYNVFGRKQLEAFDIDLKKDYPQNYKSYVYYSSQKNDWKNQLKKQIKEIIA</sequence>
<accession>A0A413NGS5</accession>
<name>A0A413NGS5_BACUN</name>
<dbReference type="Proteomes" id="UP000283684">
    <property type="component" value="Unassembled WGS sequence"/>
</dbReference>
<organism evidence="1 2">
    <name type="scientific">Bacteroides uniformis</name>
    <dbReference type="NCBI Taxonomy" id="820"/>
    <lineage>
        <taxon>Bacteria</taxon>
        <taxon>Pseudomonadati</taxon>
        <taxon>Bacteroidota</taxon>
        <taxon>Bacteroidia</taxon>
        <taxon>Bacteroidales</taxon>
        <taxon>Bacteroidaceae</taxon>
        <taxon>Bacteroides</taxon>
    </lineage>
</organism>
<comment type="caution">
    <text evidence="1">The sequence shown here is derived from an EMBL/GenBank/DDBJ whole genome shotgun (WGS) entry which is preliminary data.</text>
</comment>